<dbReference type="Gene3D" id="3.40.50.2000">
    <property type="entry name" value="Glycogen Phosphorylase B"/>
    <property type="match status" value="1"/>
</dbReference>
<gene>
    <name evidence="2" type="ORF">S06H3_52997</name>
</gene>
<protein>
    <recommendedName>
        <fullName evidence="1">Glycosyltransferase subfamily 4-like N-terminal domain-containing protein</fullName>
    </recommendedName>
</protein>
<evidence type="ECO:0000259" key="1">
    <source>
        <dbReference type="Pfam" id="PF13477"/>
    </source>
</evidence>
<feature type="domain" description="Glycosyltransferase subfamily 4-like N-terminal" evidence="1">
    <location>
        <begin position="9"/>
        <end position="153"/>
    </location>
</feature>
<dbReference type="SUPFAM" id="SSF53756">
    <property type="entry name" value="UDP-Glycosyltransferase/glycogen phosphorylase"/>
    <property type="match status" value="1"/>
</dbReference>
<dbReference type="EMBL" id="BARV01033752">
    <property type="protein sequence ID" value="GAI53555.1"/>
    <property type="molecule type" value="Genomic_DNA"/>
</dbReference>
<evidence type="ECO:0000313" key="2">
    <source>
        <dbReference type="EMBL" id="GAI53555.1"/>
    </source>
</evidence>
<proteinExistence type="predicted"/>
<dbReference type="AlphaFoldDB" id="X1QRK3"/>
<dbReference type="Pfam" id="PF13477">
    <property type="entry name" value="Glyco_trans_4_2"/>
    <property type="match status" value="1"/>
</dbReference>
<dbReference type="InterPro" id="IPR028098">
    <property type="entry name" value="Glyco_trans_4-like_N"/>
</dbReference>
<comment type="caution">
    <text evidence="2">The sequence shown here is derived from an EMBL/GenBank/DDBJ whole genome shotgun (WGS) entry which is preliminary data.</text>
</comment>
<feature type="non-terminal residue" evidence="2">
    <location>
        <position position="203"/>
    </location>
</feature>
<reference evidence="2" key="1">
    <citation type="journal article" date="2014" name="Front. Microbiol.">
        <title>High frequency of phylogenetically diverse reductive dehalogenase-homologous genes in deep subseafloor sedimentary metagenomes.</title>
        <authorList>
            <person name="Kawai M."/>
            <person name="Futagami T."/>
            <person name="Toyoda A."/>
            <person name="Takaki Y."/>
            <person name="Nishi S."/>
            <person name="Hori S."/>
            <person name="Arai W."/>
            <person name="Tsubouchi T."/>
            <person name="Morono Y."/>
            <person name="Uchiyama I."/>
            <person name="Ito T."/>
            <person name="Fujiyama A."/>
            <person name="Inagaki F."/>
            <person name="Takami H."/>
        </authorList>
    </citation>
    <scope>NUCLEOTIDE SEQUENCE</scope>
    <source>
        <strain evidence="2">Expedition CK06-06</strain>
    </source>
</reference>
<organism evidence="2">
    <name type="scientific">marine sediment metagenome</name>
    <dbReference type="NCBI Taxonomy" id="412755"/>
    <lineage>
        <taxon>unclassified sequences</taxon>
        <taxon>metagenomes</taxon>
        <taxon>ecological metagenomes</taxon>
    </lineage>
</organism>
<sequence>MKKNNITKKVLFVSNTSWSVYNFRKNLMKTLKEKDFNISFCTNYDKYTEKLEKEGFKYIKVKMDRKGRNPFKDLKLIFDFYRIYRKEKPDLIIHYTIKPNIYGSLAAKMVGTNCINTVTGLGYVFIKNNILTKLVKTLYKFSFKSPTKIFFQNKDDLNLFLKNKIVKKEKSILVPGSGVKIKYFHPSFCERIKKDSSFFIFLF</sequence>
<name>X1QRK3_9ZZZZ</name>
<accession>X1QRK3</accession>